<keyword evidence="2" id="KW-1185">Reference proteome</keyword>
<organism evidence="1 2">
    <name type="scientific">Vigna unguiculata</name>
    <name type="common">Cowpea</name>
    <dbReference type="NCBI Taxonomy" id="3917"/>
    <lineage>
        <taxon>Eukaryota</taxon>
        <taxon>Viridiplantae</taxon>
        <taxon>Streptophyta</taxon>
        <taxon>Embryophyta</taxon>
        <taxon>Tracheophyta</taxon>
        <taxon>Spermatophyta</taxon>
        <taxon>Magnoliopsida</taxon>
        <taxon>eudicotyledons</taxon>
        <taxon>Gunneridae</taxon>
        <taxon>Pentapetalae</taxon>
        <taxon>rosids</taxon>
        <taxon>fabids</taxon>
        <taxon>Fabales</taxon>
        <taxon>Fabaceae</taxon>
        <taxon>Papilionoideae</taxon>
        <taxon>50 kb inversion clade</taxon>
        <taxon>NPAAA clade</taxon>
        <taxon>indigoferoid/millettioid clade</taxon>
        <taxon>Phaseoleae</taxon>
        <taxon>Vigna</taxon>
    </lineage>
</organism>
<evidence type="ECO:0000313" key="2">
    <source>
        <dbReference type="Proteomes" id="UP000501690"/>
    </source>
</evidence>
<dbReference type="Proteomes" id="UP000501690">
    <property type="component" value="Linkage Group LG4"/>
</dbReference>
<dbReference type="EMBL" id="CP039348">
    <property type="protein sequence ID" value="QCD90262.1"/>
    <property type="molecule type" value="Genomic_DNA"/>
</dbReference>
<evidence type="ECO:0000313" key="1">
    <source>
        <dbReference type="EMBL" id="QCD90262.1"/>
    </source>
</evidence>
<accession>A0A4D6LN42</accession>
<proteinExistence type="predicted"/>
<reference evidence="1 2" key="1">
    <citation type="submission" date="2019-04" db="EMBL/GenBank/DDBJ databases">
        <title>An improved genome assembly and genetic linkage map for asparagus bean, Vigna unguiculata ssp. sesquipedialis.</title>
        <authorList>
            <person name="Xia Q."/>
            <person name="Zhang R."/>
            <person name="Dong Y."/>
        </authorList>
    </citation>
    <scope>NUCLEOTIDE SEQUENCE [LARGE SCALE GENOMIC DNA]</scope>
    <source>
        <tissue evidence="1">Leaf</tissue>
    </source>
</reference>
<dbReference type="AlphaFoldDB" id="A0A4D6LN42"/>
<protein>
    <submittedName>
        <fullName evidence="1">Uncharacterized protein</fullName>
    </submittedName>
</protein>
<sequence>MVARKTCSDSSGSARLLDSAAVMVVGRRRRSRSGAENLLDGAGNAAAVRCRQRNDGLERQRCAGWWEVCVGVVRDGGSCAGFARSCAGRRRRRRLVEVRRCTM</sequence>
<gene>
    <name evidence="1" type="ORF">DEO72_LG4g1217</name>
</gene>
<name>A0A4D6LN42_VIGUN</name>